<dbReference type="PANTHER" id="PTHR33371">
    <property type="entry name" value="INTERMEMBRANE PHOSPHOLIPID TRANSPORT SYSTEM BINDING PROTEIN MLAD-RELATED"/>
    <property type="match status" value="1"/>
</dbReference>
<dbReference type="InterPro" id="IPR003399">
    <property type="entry name" value="Mce/MlaD"/>
</dbReference>
<dbReference type="RefSeq" id="WP_036866541.1">
    <property type="nucleotide sequence ID" value="NZ_JRNQ01000020.1"/>
</dbReference>
<accession>A0A096AD78</accession>
<evidence type="ECO:0000313" key="3">
    <source>
        <dbReference type="Proteomes" id="UP000029525"/>
    </source>
</evidence>
<dbReference type="Pfam" id="PF02470">
    <property type="entry name" value="MlaD"/>
    <property type="match status" value="1"/>
</dbReference>
<sequence>MKKFLSPEIKIALVAVLAIVVLFFGLQFLKGLSLFSHPARYQMKFSDISGIAPTTSIFANGVKVGTVKRINYDYDNPNGPIMVDVDIDAGMKLPEDTHADIISDLMGNTKVNLIVGKSRSFLEENGVINGQINAGALGQMKTMIPYVEKMLPKLDSILAHVNSLLADPAMKGTLHNVDKITADLTTSTKQLNAIMAQVNTALPGLTSKTNTLLTNANSVMTNANNGIQDARGAMKGANTMITHLNNQLSGIDLQATMAKVNTTIDHVNSLTAKLNSNQGSLGLLMNDPTLYHNLNNAMVSADSLLTNLKAHPKRYVHFSIFGRKDK</sequence>
<organism evidence="2 3">
    <name type="scientific">Prevotella bivia DNF00320</name>
    <dbReference type="NCBI Taxonomy" id="1401068"/>
    <lineage>
        <taxon>Bacteria</taxon>
        <taxon>Pseudomonadati</taxon>
        <taxon>Bacteroidota</taxon>
        <taxon>Bacteroidia</taxon>
        <taxon>Bacteroidales</taxon>
        <taxon>Prevotellaceae</taxon>
        <taxon>Prevotella</taxon>
    </lineage>
</organism>
<comment type="caution">
    <text evidence="2">The sequence shown here is derived from an EMBL/GenBank/DDBJ whole genome shotgun (WGS) entry which is preliminary data.</text>
</comment>
<dbReference type="InterPro" id="IPR052336">
    <property type="entry name" value="MlaD_Phospholipid_Transporter"/>
</dbReference>
<protein>
    <submittedName>
        <fullName evidence="2">Mammalian cell entry protein</fullName>
    </submittedName>
</protein>
<proteinExistence type="predicted"/>
<dbReference type="PANTHER" id="PTHR33371:SF4">
    <property type="entry name" value="INTERMEMBRANE PHOSPHOLIPID TRANSPORT SYSTEM BINDING PROTEIN MLAD"/>
    <property type="match status" value="1"/>
</dbReference>
<evidence type="ECO:0000259" key="1">
    <source>
        <dbReference type="Pfam" id="PF02470"/>
    </source>
</evidence>
<dbReference type="OrthoDB" id="9769132at2"/>
<dbReference type="Proteomes" id="UP000029525">
    <property type="component" value="Unassembled WGS sequence"/>
</dbReference>
<evidence type="ECO:0000313" key="2">
    <source>
        <dbReference type="EMBL" id="KGF45073.1"/>
    </source>
</evidence>
<reference evidence="2 3" key="1">
    <citation type="submission" date="2014-07" db="EMBL/GenBank/DDBJ databases">
        <authorList>
            <person name="McCorrison J."/>
            <person name="Sanka R."/>
            <person name="Torralba M."/>
            <person name="Gillis M."/>
            <person name="Haft D.H."/>
            <person name="Methe B."/>
            <person name="Sutton G."/>
            <person name="Nelson K.E."/>
        </authorList>
    </citation>
    <scope>NUCLEOTIDE SEQUENCE [LARGE SCALE GENOMIC DNA]</scope>
    <source>
        <strain evidence="2 3">DNF00320</strain>
    </source>
</reference>
<feature type="domain" description="Mce/MlaD" evidence="1">
    <location>
        <begin position="40"/>
        <end position="114"/>
    </location>
</feature>
<dbReference type="EMBL" id="JRNQ01000020">
    <property type="protein sequence ID" value="KGF45073.1"/>
    <property type="molecule type" value="Genomic_DNA"/>
</dbReference>
<name>A0A096AD78_9BACT</name>
<dbReference type="AlphaFoldDB" id="A0A096AD78"/>
<gene>
    <name evidence="2" type="ORF">HMPREF0647_04150</name>
</gene>